<dbReference type="Proteomes" id="UP000286681">
    <property type="component" value="Unassembled WGS sequence"/>
</dbReference>
<dbReference type="InterPro" id="IPR020846">
    <property type="entry name" value="MFS_dom"/>
</dbReference>
<evidence type="ECO:0000256" key="2">
    <source>
        <dbReference type="ARBA" id="ARBA00022989"/>
    </source>
</evidence>
<sequence length="418" mass="43529">MQAPGERKMGESHEFRRHWRTLAGCTIAASIGTIGLHAYTSGAFVHALTTDAGFTRDQMSLATLILSAGVAICAPIAGIMMDRYGALRVVTIAVVGEALAFALLGLLPADFTFYAIGILLLAILGVGTTPPGFARMVTTRFDRSRGLALGAMISGLGLMAITGPMWATWVIDHFGWRGGYLVMAGLVLLLGGAGVLLIRSEGDVHGQSATSLRTGDFSALRKPLFWIMLVGFLAPAFFSGGYLLHLITLLRERGFTPEGAAQIQSLIGVAVLVGRLGSGWALDHLSPQRVAAVAFTISGLACILLLGSDPLLVSIAALGIGLTIGAELDIMAYFISRYFGLDSFGRLYALAYACLITSAGASPVLISWVAGVGGGYGPALIVSTIGTIAGAAILMFLPNPTRFGHAAVADAEPEPVHA</sequence>
<evidence type="ECO:0000256" key="3">
    <source>
        <dbReference type="ARBA" id="ARBA00023136"/>
    </source>
</evidence>
<feature type="transmembrane region" description="Helical" evidence="4">
    <location>
        <begin position="59"/>
        <end position="79"/>
    </location>
</feature>
<proteinExistence type="predicted"/>
<protein>
    <submittedName>
        <fullName evidence="6">MFS transporter</fullName>
    </submittedName>
</protein>
<dbReference type="InterPro" id="IPR011701">
    <property type="entry name" value="MFS"/>
</dbReference>
<dbReference type="InterPro" id="IPR036259">
    <property type="entry name" value="MFS_trans_sf"/>
</dbReference>
<feature type="transmembrane region" description="Helical" evidence="4">
    <location>
        <begin position="290"/>
        <end position="307"/>
    </location>
</feature>
<keyword evidence="2 4" id="KW-1133">Transmembrane helix</keyword>
<dbReference type="PANTHER" id="PTHR11360:SF290">
    <property type="entry name" value="MONOCARBOXYLATE MFS PERMEASE"/>
    <property type="match status" value="1"/>
</dbReference>
<feature type="transmembrane region" description="Helical" evidence="4">
    <location>
        <begin position="313"/>
        <end position="335"/>
    </location>
</feature>
<feature type="transmembrane region" description="Helical" evidence="4">
    <location>
        <begin position="259"/>
        <end position="278"/>
    </location>
</feature>
<feature type="transmembrane region" description="Helical" evidence="4">
    <location>
        <begin position="86"/>
        <end position="107"/>
    </location>
</feature>
<evidence type="ECO:0000313" key="7">
    <source>
        <dbReference type="Proteomes" id="UP000286681"/>
    </source>
</evidence>
<feature type="transmembrane region" description="Helical" evidence="4">
    <location>
        <begin position="376"/>
        <end position="397"/>
    </location>
</feature>
<evidence type="ECO:0000313" key="6">
    <source>
        <dbReference type="EMBL" id="RSV00677.1"/>
    </source>
</evidence>
<dbReference type="EMBL" id="QQWO01000015">
    <property type="protein sequence ID" value="RSV00677.1"/>
    <property type="molecule type" value="Genomic_DNA"/>
</dbReference>
<feature type="transmembrane region" description="Helical" evidence="4">
    <location>
        <begin position="179"/>
        <end position="198"/>
    </location>
</feature>
<dbReference type="AlphaFoldDB" id="A0AAJ4VA60"/>
<feature type="domain" description="Major facilitator superfamily (MFS) profile" evidence="5">
    <location>
        <begin position="21"/>
        <end position="402"/>
    </location>
</feature>
<comment type="caution">
    <text evidence="6">The sequence shown here is derived from an EMBL/GenBank/DDBJ whole genome shotgun (WGS) entry which is preliminary data.</text>
</comment>
<dbReference type="Gene3D" id="1.20.1250.20">
    <property type="entry name" value="MFS general substrate transporter like domains"/>
    <property type="match status" value="2"/>
</dbReference>
<dbReference type="GO" id="GO:0022857">
    <property type="term" value="F:transmembrane transporter activity"/>
    <property type="evidence" value="ECO:0007669"/>
    <property type="project" value="InterPro"/>
</dbReference>
<dbReference type="PROSITE" id="PS50850">
    <property type="entry name" value="MFS"/>
    <property type="match status" value="1"/>
</dbReference>
<feature type="transmembrane region" description="Helical" evidence="4">
    <location>
        <begin position="113"/>
        <end position="134"/>
    </location>
</feature>
<keyword evidence="3 4" id="KW-0472">Membrane</keyword>
<evidence type="ECO:0000256" key="1">
    <source>
        <dbReference type="ARBA" id="ARBA00022692"/>
    </source>
</evidence>
<name>A0AAJ4VA60_9SPHN</name>
<gene>
    <name evidence="6" type="ORF">CA257_16480</name>
</gene>
<evidence type="ECO:0000256" key="4">
    <source>
        <dbReference type="SAM" id="Phobius"/>
    </source>
</evidence>
<organism evidence="6 7">
    <name type="scientific">Sphingomonas koreensis</name>
    <dbReference type="NCBI Taxonomy" id="93064"/>
    <lineage>
        <taxon>Bacteria</taxon>
        <taxon>Pseudomonadati</taxon>
        <taxon>Pseudomonadota</taxon>
        <taxon>Alphaproteobacteria</taxon>
        <taxon>Sphingomonadales</taxon>
        <taxon>Sphingomonadaceae</taxon>
        <taxon>Sphingomonas</taxon>
    </lineage>
</organism>
<dbReference type="Pfam" id="PF07690">
    <property type="entry name" value="MFS_1"/>
    <property type="match status" value="1"/>
</dbReference>
<dbReference type="SUPFAM" id="SSF103473">
    <property type="entry name" value="MFS general substrate transporter"/>
    <property type="match status" value="1"/>
</dbReference>
<feature type="transmembrane region" description="Helical" evidence="4">
    <location>
        <begin position="146"/>
        <end position="167"/>
    </location>
</feature>
<dbReference type="InterPro" id="IPR050327">
    <property type="entry name" value="Proton-linked_MCT"/>
</dbReference>
<evidence type="ECO:0000259" key="5">
    <source>
        <dbReference type="PROSITE" id="PS50850"/>
    </source>
</evidence>
<keyword evidence="1 4" id="KW-0812">Transmembrane</keyword>
<accession>A0AAJ4VA60</accession>
<feature type="transmembrane region" description="Helical" evidence="4">
    <location>
        <begin position="21"/>
        <end position="39"/>
    </location>
</feature>
<feature type="transmembrane region" description="Helical" evidence="4">
    <location>
        <begin position="224"/>
        <end position="247"/>
    </location>
</feature>
<reference evidence="6 7" key="1">
    <citation type="submission" date="2018-07" db="EMBL/GenBank/DDBJ databases">
        <title>Genomic and Epidemiologic Investigation of an Indolent Hospital Outbreak.</title>
        <authorList>
            <person name="Johnson R.C."/>
            <person name="Deming C."/>
            <person name="Conlan S."/>
            <person name="Zellmer C.J."/>
            <person name="Michelin A.V."/>
            <person name="Lee-Lin S."/>
            <person name="Thomas P.J."/>
            <person name="Park M."/>
            <person name="Weingarten R.A."/>
            <person name="Less J."/>
            <person name="Dekker J.P."/>
            <person name="Frank K.M."/>
            <person name="Musser K.A."/>
            <person name="Mcquiston J.R."/>
            <person name="Henderson D.K."/>
            <person name="Lau A.F."/>
            <person name="Palmore T.N."/>
            <person name="Segre J.A."/>
        </authorList>
    </citation>
    <scope>NUCLEOTIDE SEQUENCE [LARGE SCALE GENOMIC DNA]</scope>
    <source>
        <strain evidence="6 7">SK-NIH.Env10_0317</strain>
    </source>
</reference>
<feature type="transmembrane region" description="Helical" evidence="4">
    <location>
        <begin position="347"/>
        <end position="370"/>
    </location>
</feature>
<dbReference type="PANTHER" id="PTHR11360">
    <property type="entry name" value="MONOCARBOXYLATE TRANSPORTER"/>
    <property type="match status" value="1"/>
</dbReference>